<protein>
    <submittedName>
        <fullName evidence="1">Uncharacterized protein</fullName>
    </submittedName>
</protein>
<name>A0A3D8QPI5_9HELO</name>
<dbReference type="AlphaFoldDB" id="A0A3D8QPI5"/>
<dbReference type="OrthoDB" id="5380309at2759"/>
<dbReference type="EMBL" id="PDLM01000013">
    <property type="protein sequence ID" value="RDW63364.1"/>
    <property type="molecule type" value="Genomic_DNA"/>
</dbReference>
<reference evidence="1 2" key="1">
    <citation type="journal article" date="2018" name="IMA Fungus">
        <title>IMA Genome-F 9: Draft genome sequence of Annulohypoxylon stygium, Aspergillus mulundensis, Berkeleyomyces basicola (syn. Thielaviopsis basicola), Ceratocystis smalleyi, two Cercospora beticola strains, Coleophoma cylindrospora, Fusarium fracticaudum, Phialophora cf. hyalina, and Morchella septimelata.</title>
        <authorList>
            <person name="Wingfield B.D."/>
            <person name="Bills G.F."/>
            <person name="Dong Y."/>
            <person name="Huang W."/>
            <person name="Nel W.J."/>
            <person name="Swalarsk-Parry B.S."/>
            <person name="Vaghefi N."/>
            <person name="Wilken P.M."/>
            <person name="An Z."/>
            <person name="de Beer Z.W."/>
            <person name="De Vos L."/>
            <person name="Chen L."/>
            <person name="Duong T.A."/>
            <person name="Gao Y."/>
            <person name="Hammerbacher A."/>
            <person name="Kikkert J.R."/>
            <person name="Li Y."/>
            <person name="Li H."/>
            <person name="Li K."/>
            <person name="Li Q."/>
            <person name="Liu X."/>
            <person name="Ma X."/>
            <person name="Naidoo K."/>
            <person name="Pethybridge S.J."/>
            <person name="Sun J."/>
            <person name="Steenkamp E.T."/>
            <person name="van der Nest M.A."/>
            <person name="van Wyk S."/>
            <person name="Wingfield M.J."/>
            <person name="Xiong C."/>
            <person name="Yue Q."/>
            <person name="Zhang X."/>
        </authorList>
    </citation>
    <scope>NUCLEOTIDE SEQUENCE [LARGE SCALE GENOMIC DNA]</scope>
    <source>
        <strain evidence="1 2">BP6252</strain>
    </source>
</reference>
<sequence length="111" mass="12879">MDVLPPNLEALQLQFQVHFTEGSDQDRAARLKRLEQLAIGKTKKFPRLKRVVWWTEPPGCWVSRSYGPESDMEFLAATFHDVSVQFEWLITSYFYETPLGGDIGKMGWENL</sequence>
<organism evidence="1 2">
    <name type="scientific">Coleophoma cylindrospora</name>
    <dbReference type="NCBI Taxonomy" id="1849047"/>
    <lineage>
        <taxon>Eukaryota</taxon>
        <taxon>Fungi</taxon>
        <taxon>Dikarya</taxon>
        <taxon>Ascomycota</taxon>
        <taxon>Pezizomycotina</taxon>
        <taxon>Leotiomycetes</taxon>
        <taxon>Helotiales</taxon>
        <taxon>Dermateaceae</taxon>
        <taxon>Coleophoma</taxon>
    </lineage>
</organism>
<accession>A0A3D8QPI5</accession>
<gene>
    <name evidence="1" type="ORF">BP6252_10909</name>
</gene>
<evidence type="ECO:0000313" key="2">
    <source>
        <dbReference type="Proteomes" id="UP000256645"/>
    </source>
</evidence>
<proteinExistence type="predicted"/>
<evidence type="ECO:0000313" key="1">
    <source>
        <dbReference type="EMBL" id="RDW63364.1"/>
    </source>
</evidence>
<dbReference type="Proteomes" id="UP000256645">
    <property type="component" value="Unassembled WGS sequence"/>
</dbReference>
<comment type="caution">
    <text evidence="1">The sequence shown here is derived from an EMBL/GenBank/DDBJ whole genome shotgun (WGS) entry which is preliminary data.</text>
</comment>
<keyword evidence="2" id="KW-1185">Reference proteome</keyword>